<organism evidence="1 2">
    <name type="scientific">Bacteroides zhangwenhongii</name>
    <dbReference type="NCBI Taxonomy" id="2650157"/>
    <lineage>
        <taxon>Bacteria</taxon>
        <taxon>Pseudomonadati</taxon>
        <taxon>Bacteroidota</taxon>
        <taxon>Bacteroidia</taxon>
        <taxon>Bacteroidales</taxon>
        <taxon>Bacteroidaceae</taxon>
        <taxon>Bacteroides</taxon>
    </lineage>
</organism>
<comment type="caution">
    <text evidence="1">The sequence shown here is derived from an EMBL/GenBank/DDBJ whole genome shotgun (WGS) entry which is preliminary data.</text>
</comment>
<evidence type="ECO:0000313" key="2">
    <source>
        <dbReference type="Proteomes" id="UP001215398"/>
    </source>
</evidence>
<proteinExistence type="predicted"/>
<evidence type="ECO:0000313" key="1">
    <source>
        <dbReference type="EMBL" id="MDC7135450.1"/>
    </source>
</evidence>
<sequence length="80" mass="9316">MDDTLNLPNENIYWNMLKDLSNEAKLELIARLSNSLLHQEAKTKISASSFYGVWRDDDVPEDLAEEIKVSRRFKNDIEAF</sequence>
<keyword evidence="2" id="KW-1185">Reference proteome</keyword>
<dbReference type="RefSeq" id="WP_272719713.1">
    <property type="nucleotide sequence ID" value="NZ_JAQPYS010000027.1"/>
</dbReference>
<dbReference type="EMBL" id="JAQPYS010000027">
    <property type="protein sequence ID" value="MDC7135450.1"/>
    <property type="molecule type" value="Genomic_DNA"/>
</dbReference>
<protein>
    <submittedName>
        <fullName evidence="1">Uncharacterized protein</fullName>
    </submittedName>
</protein>
<gene>
    <name evidence="1" type="ORF">PQG98_03700</name>
</gene>
<accession>A0ABT5H4Q2</accession>
<reference evidence="1 2" key="1">
    <citation type="submission" date="2023-01" db="EMBL/GenBank/DDBJ databases">
        <title>Exploring GABA producing Bacteroides strains toward improving mental health.</title>
        <authorList>
            <person name="Yousuf B."/>
            <person name="Bouhlel N.E."/>
            <person name="Mottawea W."/>
            <person name="Hammami R."/>
        </authorList>
    </citation>
    <scope>NUCLEOTIDE SEQUENCE [LARGE SCALE GENOMIC DNA]</scope>
    <source>
        <strain evidence="1 2">UO.H1054</strain>
    </source>
</reference>
<name>A0ABT5H4Q2_9BACE</name>
<dbReference type="Proteomes" id="UP001215398">
    <property type="component" value="Unassembled WGS sequence"/>
</dbReference>